<accession>A0ABW0S2D4</accession>
<evidence type="ECO:0000313" key="2">
    <source>
        <dbReference type="EMBL" id="MFC5551206.1"/>
    </source>
</evidence>
<dbReference type="Pfam" id="PF11918">
    <property type="entry name" value="Peptidase_S41_N"/>
    <property type="match status" value="1"/>
</dbReference>
<dbReference type="SMART" id="SM00245">
    <property type="entry name" value="TSPc"/>
    <property type="match status" value="1"/>
</dbReference>
<comment type="caution">
    <text evidence="2">The sequence shown here is derived from an EMBL/GenBank/DDBJ whole genome shotgun (WGS) entry which is preliminary data.</text>
</comment>
<dbReference type="EMBL" id="JBHSMZ010000016">
    <property type="protein sequence ID" value="MFC5551206.1"/>
    <property type="molecule type" value="Genomic_DNA"/>
</dbReference>
<dbReference type="GO" id="GO:0016787">
    <property type="term" value="F:hydrolase activity"/>
    <property type="evidence" value="ECO:0007669"/>
    <property type="project" value="UniProtKB-KW"/>
</dbReference>
<dbReference type="Gene3D" id="3.90.226.10">
    <property type="entry name" value="2-enoyl-CoA Hydratase, Chain A, domain 1"/>
    <property type="match status" value="1"/>
</dbReference>
<proteinExistence type="predicted"/>
<dbReference type="SUPFAM" id="SSF52096">
    <property type="entry name" value="ClpP/crotonase"/>
    <property type="match status" value="1"/>
</dbReference>
<dbReference type="RefSeq" id="WP_379774935.1">
    <property type="nucleotide sequence ID" value="NZ_JBHSMZ010000016.1"/>
</dbReference>
<keyword evidence="2" id="KW-0378">Hydrolase</keyword>
<dbReference type="Pfam" id="PF03572">
    <property type="entry name" value="Peptidase_S41"/>
    <property type="match status" value="1"/>
</dbReference>
<dbReference type="PANTHER" id="PTHR11261:SF3">
    <property type="entry name" value="RETINOL-BINDING PROTEIN 3"/>
    <property type="match status" value="1"/>
</dbReference>
<evidence type="ECO:0000313" key="3">
    <source>
        <dbReference type="Proteomes" id="UP001596086"/>
    </source>
</evidence>
<dbReference type="Proteomes" id="UP001596086">
    <property type="component" value="Unassembled WGS sequence"/>
</dbReference>
<gene>
    <name evidence="2" type="ORF">ACFPO9_22020</name>
</gene>
<organism evidence="2 3">
    <name type="scientific">Massilia aerilata</name>
    <dbReference type="NCBI Taxonomy" id="453817"/>
    <lineage>
        <taxon>Bacteria</taxon>
        <taxon>Pseudomonadati</taxon>
        <taxon>Pseudomonadota</taxon>
        <taxon>Betaproteobacteria</taxon>
        <taxon>Burkholderiales</taxon>
        <taxon>Oxalobacteraceae</taxon>
        <taxon>Telluria group</taxon>
        <taxon>Massilia</taxon>
    </lineage>
</organism>
<dbReference type="PANTHER" id="PTHR11261">
    <property type="entry name" value="INTERPHOTORECEPTOR RETINOID-BINDING PROTEIN"/>
    <property type="match status" value="1"/>
</dbReference>
<name>A0ABW0S2D4_9BURK</name>
<evidence type="ECO:0000259" key="1">
    <source>
        <dbReference type="SMART" id="SM00245"/>
    </source>
</evidence>
<feature type="domain" description="Tail specific protease" evidence="1">
    <location>
        <begin position="117"/>
        <end position="314"/>
    </location>
</feature>
<reference evidence="3" key="1">
    <citation type="journal article" date="2019" name="Int. J. Syst. Evol. Microbiol.">
        <title>The Global Catalogue of Microorganisms (GCM) 10K type strain sequencing project: providing services to taxonomists for standard genome sequencing and annotation.</title>
        <authorList>
            <consortium name="The Broad Institute Genomics Platform"/>
            <consortium name="The Broad Institute Genome Sequencing Center for Infectious Disease"/>
            <person name="Wu L."/>
            <person name="Ma J."/>
        </authorList>
    </citation>
    <scope>NUCLEOTIDE SEQUENCE [LARGE SCALE GENOMIC DNA]</scope>
    <source>
        <strain evidence="3">CGMCC 4.5798</strain>
    </source>
</reference>
<dbReference type="Gene3D" id="3.30.750.44">
    <property type="match status" value="1"/>
</dbReference>
<dbReference type="EC" id="3.4.-.-" evidence="2"/>
<dbReference type="CDD" id="cd07563">
    <property type="entry name" value="Peptidase_S41_IRBP"/>
    <property type="match status" value="1"/>
</dbReference>
<sequence length="338" mass="37096">MKRNALVLVFVLSLALTGTLIAMPELYQRYLPEPVADGATRAQTIDTLLGRLNQHYVFPETAKRIEALLRKKQHDGKYDTVTDGEQFAAQLTADMASVAHDLHMKVKFSPKPLRPGRALMTNALSQATLHHNDGLDNVDHLSPAIGYLKISTFPPPSLVAEKYASAMNKLSDTDALIVDLRDNHGGSAESVALLISYFVDRPTRLNDFWSRDSGQTRQTWTQNTLAGKRYGSKKPVAILVNRVTASGAEDFTYTMHALKRATVIGERTLGAANPIALHRLGDHFFAAIPDSRPINPITHTNWEGSGITPDMPARPADALTVAKDIMQRQLDAAGRDSP</sequence>
<dbReference type="InterPro" id="IPR029045">
    <property type="entry name" value="ClpP/crotonase-like_dom_sf"/>
</dbReference>
<keyword evidence="3" id="KW-1185">Reference proteome</keyword>
<dbReference type="InterPro" id="IPR005151">
    <property type="entry name" value="Tail-specific_protease"/>
</dbReference>
<protein>
    <submittedName>
        <fullName evidence="2">S41 family peptidase</fullName>
        <ecNumber evidence="2">3.4.-.-</ecNumber>
    </submittedName>
</protein>